<evidence type="ECO:0000313" key="2">
    <source>
        <dbReference type="EMBL" id="MDQ0258012.1"/>
    </source>
</evidence>
<evidence type="ECO:0000259" key="1">
    <source>
        <dbReference type="Pfam" id="PF05175"/>
    </source>
</evidence>
<name>A0ABU0A4R1_9BACI</name>
<proteinExistence type="predicted"/>
<keyword evidence="3" id="KW-1185">Reference proteome</keyword>
<dbReference type="SUPFAM" id="SSF53335">
    <property type="entry name" value="S-adenosyl-L-methionine-dependent methyltransferases"/>
    <property type="match status" value="1"/>
</dbReference>
<accession>A0ABU0A4R1</accession>
<feature type="domain" description="Methyltransferase small" evidence="1">
    <location>
        <begin position="42"/>
        <end position="133"/>
    </location>
</feature>
<organism evidence="2 3">
    <name type="scientific">Evansella vedderi</name>
    <dbReference type="NCBI Taxonomy" id="38282"/>
    <lineage>
        <taxon>Bacteria</taxon>
        <taxon>Bacillati</taxon>
        <taxon>Bacillota</taxon>
        <taxon>Bacilli</taxon>
        <taxon>Bacillales</taxon>
        <taxon>Bacillaceae</taxon>
        <taxon>Evansella</taxon>
    </lineage>
</organism>
<dbReference type="InterPro" id="IPR029063">
    <property type="entry name" value="SAM-dependent_MTases_sf"/>
</dbReference>
<dbReference type="Gene3D" id="3.40.50.150">
    <property type="entry name" value="Vaccinia Virus protein VP39"/>
    <property type="match status" value="1"/>
</dbReference>
<comment type="caution">
    <text evidence="2">The sequence shown here is derived from an EMBL/GenBank/DDBJ whole genome shotgun (WGS) entry which is preliminary data.</text>
</comment>
<sequence>MKNEGDRNMDLSPQERLDYMPGKKRNIFQRKDIFSFSMDAVLLAKFAYIPKNKGKIIDLCAGNGAIPLMLSIRTDFKIDAVEIQEALCDLMKKSIIYNGLENQINVIHKNILELTDEVSWGTYDLVTCNPPYFPMAASDRHNKNEKLLFARHEYACTLEDVIRISSKLLNFSGRFAMVHRPERIVDIMTLMQKYKLEPKKIQFVYPKKGREANMVLVEGIRGGKPGIKTLYPFFVYGEGQDYTEEFKTHYENW</sequence>
<protein>
    <submittedName>
        <fullName evidence="2">tRNA1(Val) A37 N6-methylase TrmN6</fullName>
    </submittedName>
</protein>
<dbReference type="EMBL" id="JAUSUG010000041">
    <property type="protein sequence ID" value="MDQ0258012.1"/>
    <property type="molecule type" value="Genomic_DNA"/>
</dbReference>
<gene>
    <name evidence="2" type="ORF">J2S74_005475</name>
</gene>
<dbReference type="PANTHER" id="PTHR47739">
    <property type="entry name" value="TRNA1(VAL) (ADENINE(37)-N6)-METHYLTRANSFERASE"/>
    <property type="match status" value="1"/>
</dbReference>
<dbReference type="InterPro" id="IPR007848">
    <property type="entry name" value="Small_mtfrase_dom"/>
</dbReference>
<dbReference type="CDD" id="cd02440">
    <property type="entry name" value="AdoMet_MTases"/>
    <property type="match status" value="1"/>
</dbReference>
<reference evidence="2 3" key="1">
    <citation type="submission" date="2023-07" db="EMBL/GenBank/DDBJ databases">
        <title>Genomic Encyclopedia of Type Strains, Phase IV (KMG-IV): sequencing the most valuable type-strain genomes for metagenomic binning, comparative biology and taxonomic classification.</title>
        <authorList>
            <person name="Goeker M."/>
        </authorList>
    </citation>
    <scope>NUCLEOTIDE SEQUENCE [LARGE SCALE GENOMIC DNA]</scope>
    <source>
        <strain evidence="2 3">DSM 9768</strain>
    </source>
</reference>
<dbReference type="RefSeq" id="WP_307332636.1">
    <property type="nucleotide sequence ID" value="NZ_JAUSUG010000041.1"/>
</dbReference>
<dbReference type="InterPro" id="IPR050210">
    <property type="entry name" value="tRNA_Adenine-N(6)_MTase"/>
</dbReference>
<dbReference type="PANTHER" id="PTHR47739:SF1">
    <property type="entry name" value="TRNA1(VAL) (ADENINE(37)-N6)-METHYLTRANSFERASE"/>
    <property type="match status" value="1"/>
</dbReference>
<dbReference type="Pfam" id="PF05175">
    <property type="entry name" value="MTS"/>
    <property type="match status" value="1"/>
</dbReference>
<dbReference type="Proteomes" id="UP001230005">
    <property type="component" value="Unassembled WGS sequence"/>
</dbReference>
<evidence type="ECO:0000313" key="3">
    <source>
        <dbReference type="Proteomes" id="UP001230005"/>
    </source>
</evidence>